<evidence type="ECO:0000313" key="3">
    <source>
        <dbReference type="Proteomes" id="UP001501407"/>
    </source>
</evidence>
<reference evidence="3" key="1">
    <citation type="journal article" date="2019" name="Int. J. Syst. Evol. Microbiol.">
        <title>The Global Catalogue of Microorganisms (GCM) 10K type strain sequencing project: providing services to taxonomists for standard genome sequencing and annotation.</title>
        <authorList>
            <consortium name="The Broad Institute Genomics Platform"/>
            <consortium name="The Broad Institute Genome Sequencing Center for Infectious Disease"/>
            <person name="Wu L."/>
            <person name="Ma J."/>
        </authorList>
    </citation>
    <scope>NUCLEOTIDE SEQUENCE [LARGE SCALE GENOMIC DNA]</scope>
    <source>
        <strain evidence="3">JCM 18959</strain>
    </source>
</reference>
<protein>
    <submittedName>
        <fullName evidence="2">Uncharacterized protein</fullName>
    </submittedName>
</protein>
<feature type="region of interest" description="Disordered" evidence="1">
    <location>
        <begin position="95"/>
        <end position="124"/>
    </location>
</feature>
<gene>
    <name evidence="2" type="ORF">GCM10025760_31930</name>
</gene>
<evidence type="ECO:0000256" key="1">
    <source>
        <dbReference type="SAM" id="MobiDB-lite"/>
    </source>
</evidence>
<name>A0ABP9MKL6_9MICO</name>
<feature type="compositionally biased region" description="Low complexity" evidence="1">
    <location>
        <begin position="96"/>
        <end position="106"/>
    </location>
</feature>
<dbReference type="RefSeq" id="WP_194415709.1">
    <property type="nucleotide sequence ID" value="NZ_BAABKZ010000005.1"/>
</dbReference>
<proteinExistence type="predicted"/>
<comment type="caution">
    <text evidence="2">The sequence shown here is derived from an EMBL/GenBank/DDBJ whole genome shotgun (WGS) entry which is preliminary data.</text>
</comment>
<accession>A0ABP9MKL6</accession>
<organism evidence="2 3">
    <name type="scientific">Microbacterium yannicii</name>
    <dbReference type="NCBI Taxonomy" id="671622"/>
    <lineage>
        <taxon>Bacteria</taxon>
        <taxon>Bacillati</taxon>
        <taxon>Actinomycetota</taxon>
        <taxon>Actinomycetes</taxon>
        <taxon>Micrococcales</taxon>
        <taxon>Microbacteriaceae</taxon>
        <taxon>Microbacterium</taxon>
    </lineage>
</organism>
<keyword evidence="3" id="KW-1185">Reference proteome</keyword>
<sequence>MGVLSWFRRRRAVPYRAGSDEERIARYVYLLNTLPASVIESAHASAFKDLPPQRRRELFEQLRPFLAESERDAAAEDPTVIARLVRRADEHRAARAARAQTDAATRAAEDPARTAVAVDGDPMDPRDRVDVQAMLLNAGVMTIVAHQFLLSSSVAAYYTVGAGSLAIGSEPAWVGDTYDPGASGFDGGGGGGYDAGGGGFDGGSFGGMDGGGFGGGGFDGGGGGFGG</sequence>
<evidence type="ECO:0000313" key="2">
    <source>
        <dbReference type="EMBL" id="GAA5097630.1"/>
    </source>
</evidence>
<dbReference type="Proteomes" id="UP001501407">
    <property type="component" value="Unassembled WGS sequence"/>
</dbReference>
<dbReference type="EMBL" id="BAABKZ010000005">
    <property type="protein sequence ID" value="GAA5097630.1"/>
    <property type="molecule type" value="Genomic_DNA"/>
</dbReference>